<feature type="signal peptide" evidence="2">
    <location>
        <begin position="1"/>
        <end position="18"/>
    </location>
</feature>
<comment type="caution">
    <text evidence="3">The sequence shown here is derived from an EMBL/GenBank/DDBJ whole genome shotgun (WGS) entry which is preliminary data.</text>
</comment>
<evidence type="ECO:0000313" key="4">
    <source>
        <dbReference type="Proteomes" id="UP001437256"/>
    </source>
</evidence>
<evidence type="ECO:0000313" key="3">
    <source>
        <dbReference type="EMBL" id="KAL0066590.1"/>
    </source>
</evidence>
<accession>A0ABR2ZZ87</accession>
<keyword evidence="2" id="KW-0732">Signal</keyword>
<feature type="compositionally biased region" description="Polar residues" evidence="1">
    <location>
        <begin position="136"/>
        <end position="147"/>
    </location>
</feature>
<proteinExistence type="predicted"/>
<evidence type="ECO:0000256" key="2">
    <source>
        <dbReference type="SAM" id="SignalP"/>
    </source>
</evidence>
<dbReference type="EMBL" id="JBBXMP010000034">
    <property type="protein sequence ID" value="KAL0066590.1"/>
    <property type="molecule type" value="Genomic_DNA"/>
</dbReference>
<name>A0ABR2ZZ87_9AGAR</name>
<protein>
    <submittedName>
        <fullName evidence="3">Uncharacterized protein</fullName>
    </submittedName>
</protein>
<keyword evidence="4" id="KW-1185">Reference proteome</keyword>
<reference evidence="3 4" key="1">
    <citation type="submission" date="2024-05" db="EMBL/GenBank/DDBJ databases">
        <title>A draft genome resource for the thread blight pathogen Marasmius tenuissimus strain MS-2.</title>
        <authorList>
            <person name="Yulfo-Soto G.E."/>
            <person name="Baruah I.K."/>
            <person name="Amoako-Attah I."/>
            <person name="Bukari Y."/>
            <person name="Meinhardt L.W."/>
            <person name="Bailey B.A."/>
            <person name="Cohen S.P."/>
        </authorList>
    </citation>
    <scope>NUCLEOTIDE SEQUENCE [LARGE SCALE GENOMIC DNA]</scope>
    <source>
        <strain evidence="3 4">MS-2</strain>
    </source>
</reference>
<feature type="region of interest" description="Disordered" evidence="1">
    <location>
        <begin position="136"/>
        <end position="156"/>
    </location>
</feature>
<dbReference type="Proteomes" id="UP001437256">
    <property type="component" value="Unassembled WGS sequence"/>
</dbReference>
<organism evidence="3 4">
    <name type="scientific">Marasmius tenuissimus</name>
    <dbReference type="NCBI Taxonomy" id="585030"/>
    <lineage>
        <taxon>Eukaryota</taxon>
        <taxon>Fungi</taxon>
        <taxon>Dikarya</taxon>
        <taxon>Basidiomycota</taxon>
        <taxon>Agaricomycotina</taxon>
        <taxon>Agaricomycetes</taxon>
        <taxon>Agaricomycetidae</taxon>
        <taxon>Agaricales</taxon>
        <taxon>Marasmiineae</taxon>
        <taxon>Marasmiaceae</taxon>
        <taxon>Marasmius</taxon>
    </lineage>
</organism>
<evidence type="ECO:0000256" key="1">
    <source>
        <dbReference type="SAM" id="MobiDB-lite"/>
    </source>
</evidence>
<gene>
    <name evidence="3" type="ORF">AAF712_006393</name>
</gene>
<feature type="chain" id="PRO_5047128871" evidence="2">
    <location>
        <begin position="19"/>
        <end position="156"/>
    </location>
</feature>
<sequence>MKSLVLGLAASLAAVARAQISIARPYAAALRGYLCLLVVTSYHGFSLIQCESSLMIWFEGLGTSFHAPAHLFDSPTTTQSLTHSFLPQSLEFSSEHSATANSDGSSLMTITDFNTNIYNWTVRARVGISVTVSVRDSKGETGSSPSLRVNPGGKTC</sequence>